<evidence type="ECO:0000256" key="8">
    <source>
        <dbReference type="PROSITE-ProRule" id="PRU00339"/>
    </source>
</evidence>
<evidence type="ECO:0000256" key="3">
    <source>
        <dbReference type="ARBA" id="ARBA00011970"/>
    </source>
</evidence>
<dbReference type="Pfam" id="PF00515">
    <property type="entry name" value="TPR_1"/>
    <property type="match status" value="1"/>
</dbReference>
<keyword evidence="5" id="KW-0808">Transferase</keyword>
<dbReference type="SMART" id="SM00028">
    <property type="entry name" value="TPR"/>
    <property type="match status" value="5"/>
</dbReference>
<evidence type="ECO:0000256" key="1">
    <source>
        <dbReference type="ARBA" id="ARBA00004922"/>
    </source>
</evidence>
<dbReference type="PROSITE" id="PS50005">
    <property type="entry name" value="TPR"/>
    <property type="match status" value="4"/>
</dbReference>
<dbReference type="InterPro" id="IPR019734">
    <property type="entry name" value="TPR_rpt"/>
</dbReference>
<dbReference type="PANTHER" id="PTHR44998:SF1">
    <property type="entry name" value="UDP-N-ACETYLGLUCOSAMINE--PEPTIDE N-ACETYLGLUCOSAMINYLTRANSFERASE 110 KDA SUBUNIT"/>
    <property type="match status" value="1"/>
</dbReference>
<evidence type="ECO:0000256" key="4">
    <source>
        <dbReference type="ARBA" id="ARBA00022676"/>
    </source>
</evidence>
<feature type="domain" description="O-GlcNAc transferase C-terminal" evidence="9">
    <location>
        <begin position="237"/>
        <end position="393"/>
    </location>
</feature>
<dbReference type="Pfam" id="PF13432">
    <property type="entry name" value="TPR_16"/>
    <property type="match status" value="1"/>
</dbReference>
<sequence length="623" mass="70192">MAQNFLNQVPQALESFDKALALAPNDVDAWFAKGVTLADSNRHKAALECYFKALEIDPGFDQVWMNIGMAYADLGNNAEALNWYDKDLLVRPTDTEVLLCKGRALEKLHRGREAIESYKRALSITPDDAEILLMCGNFARNGQRLDEALEYLQKAMQNNPDLEMLSGIYLSTKMQLSDWSGFDELRRLVVQKLKRKESAISLFKLMELMDDPALQLSAAKVEAQADRVAGAAPDRATLTQQGEKIRIGYFSADFREHPMAYLLEELISLHDRERFELVAFSFGPGGDDDAMRLRLQRLFDRFVDVNDKSDEDVTAMSREAGIDVAINLGGYTKHARNGIFALRAAPLQVSFLGYPGTMAVDYMDYIIADRFVVTQESRRYVSESVVTMPGTYFPTSRQYQVSAYPVSRSQQGLPESGFVFCCFNRNEKILPERFQIWMRILEAVPGSVLWLYTGSNRETAEDNLCSEAEKAGISRDRLVYASRVDHDVHLARHRLADLFLDTLPYNAHTTATDALWLGLPVLTQIGKAFHARVAASLLHAVGLPELITETAEEYEALAIELATNRVKLQAIRDKLVANRDKLVANRDATALFNTKDYTRSLEKAYREMTGRYRRGEKAADIVA</sequence>
<accession>A0A1T2D1F6</accession>
<evidence type="ECO:0000256" key="2">
    <source>
        <dbReference type="ARBA" id="ARBA00005386"/>
    </source>
</evidence>
<comment type="caution">
    <text evidence="10">The sequence shown here is derived from an EMBL/GenBank/DDBJ whole genome shotgun (WGS) entry which is preliminary data.</text>
</comment>
<comment type="pathway">
    <text evidence="1">Protein modification; protein glycosylation.</text>
</comment>
<dbReference type="InterPro" id="IPR029489">
    <property type="entry name" value="OGT/SEC/SPY_C"/>
</dbReference>
<evidence type="ECO:0000259" key="9">
    <source>
        <dbReference type="Pfam" id="PF13844"/>
    </source>
</evidence>
<organism evidence="10 11">
    <name type="scientific">Solemya velum gill symbiont</name>
    <dbReference type="NCBI Taxonomy" id="2340"/>
    <lineage>
        <taxon>Bacteria</taxon>
        <taxon>Pseudomonadati</taxon>
        <taxon>Pseudomonadota</taxon>
        <taxon>Gammaproteobacteria</taxon>
        <taxon>sulfur-oxidizing symbionts</taxon>
    </lineage>
</organism>
<evidence type="ECO:0000256" key="7">
    <source>
        <dbReference type="ARBA" id="ARBA00022803"/>
    </source>
</evidence>
<dbReference type="Pfam" id="PF13181">
    <property type="entry name" value="TPR_8"/>
    <property type="match status" value="1"/>
</dbReference>
<keyword evidence="7 8" id="KW-0802">TPR repeat</keyword>
<feature type="repeat" description="TPR" evidence="8">
    <location>
        <begin position="27"/>
        <end position="60"/>
    </location>
</feature>
<dbReference type="Proteomes" id="UP000190962">
    <property type="component" value="Unassembled WGS sequence"/>
</dbReference>
<evidence type="ECO:0000313" key="11">
    <source>
        <dbReference type="Proteomes" id="UP000190962"/>
    </source>
</evidence>
<evidence type="ECO:0000256" key="5">
    <source>
        <dbReference type="ARBA" id="ARBA00022679"/>
    </source>
</evidence>
<proteinExistence type="inferred from homology"/>
<dbReference type="Gene3D" id="3.40.50.11380">
    <property type="match status" value="1"/>
</dbReference>
<feature type="repeat" description="TPR" evidence="8">
    <location>
        <begin position="95"/>
        <end position="128"/>
    </location>
</feature>
<evidence type="ECO:0000256" key="6">
    <source>
        <dbReference type="ARBA" id="ARBA00022737"/>
    </source>
</evidence>
<protein>
    <recommendedName>
        <fullName evidence="3">protein O-GlcNAc transferase</fullName>
        <ecNumber evidence="3">2.4.1.255</ecNumber>
    </recommendedName>
</protein>
<dbReference type="PANTHER" id="PTHR44998">
    <property type="match status" value="1"/>
</dbReference>
<comment type="similarity">
    <text evidence="2">Belongs to the glycosyltransferase 41 family. O-GlcNAc transferase subfamily.</text>
</comment>
<gene>
    <name evidence="10" type="ORF">BOV88_01385</name>
</gene>
<dbReference type="InterPro" id="IPR011990">
    <property type="entry name" value="TPR-like_helical_dom_sf"/>
</dbReference>
<evidence type="ECO:0000313" key="10">
    <source>
        <dbReference type="EMBL" id="OOY36379.1"/>
    </source>
</evidence>
<dbReference type="AlphaFoldDB" id="A0A1T2D1F6"/>
<keyword evidence="6" id="KW-0677">Repeat</keyword>
<keyword evidence="4" id="KW-0328">Glycosyltransferase</keyword>
<dbReference type="SUPFAM" id="SSF48452">
    <property type="entry name" value="TPR-like"/>
    <property type="match status" value="1"/>
</dbReference>
<dbReference type="Gene3D" id="3.40.50.2000">
    <property type="entry name" value="Glycogen Phosphorylase B"/>
    <property type="match status" value="1"/>
</dbReference>
<reference evidence="10 11" key="1">
    <citation type="submission" date="2016-11" db="EMBL/GenBank/DDBJ databases">
        <title>Mixed transmission modes and dynamic genome evolution in an obligate animal-bacterial symbiosis.</title>
        <authorList>
            <person name="Russell S.L."/>
            <person name="Corbett-Detig R.B."/>
            <person name="Cavanaugh C.M."/>
        </authorList>
    </citation>
    <scope>NUCLEOTIDE SEQUENCE [LARGE SCALE GENOMIC DNA]</scope>
    <source>
        <strain evidence="10">MA-KB16</strain>
    </source>
</reference>
<dbReference type="EMBL" id="MPNX01000001">
    <property type="protein sequence ID" value="OOY36379.1"/>
    <property type="molecule type" value="Genomic_DNA"/>
</dbReference>
<dbReference type="GO" id="GO:0097363">
    <property type="term" value="F:protein O-acetylglucosaminyltransferase activity"/>
    <property type="evidence" value="ECO:0007669"/>
    <property type="project" value="UniProtKB-EC"/>
</dbReference>
<dbReference type="UniPathway" id="UPA00378"/>
<dbReference type="Gene3D" id="1.25.40.10">
    <property type="entry name" value="Tetratricopeptide repeat domain"/>
    <property type="match status" value="2"/>
</dbReference>
<dbReference type="EC" id="2.4.1.255" evidence="3"/>
<name>A0A1T2D1F6_SOVGS</name>
<feature type="domain" description="O-GlcNAc transferase C-terminal" evidence="9">
    <location>
        <begin position="406"/>
        <end position="601"/>
    </location>
</feature>
<dbReference type="Pfam" id="PF13844">
    <property type="entry name" value="Glyco_transf_41"/>
    <property type="match status" value="2"/>
</dbReference>
<feature type="repeat" description="TPR" evidence="8">
    <location>
        <begin position="61"/>
        <end position="94"/>
    </location>
</feature>
<feature type="repeat" description="TPR" evidence="8">
    <location>
        <begin position="129"/>
        <end position="162"/>
    </location>
</feature>